<evidence type="ECO:0000256" key="2">
    <source>
        <dbReference type="SAM" id="MobiDB-lite"/>
    </source>
</evidence>
<dbReference type="SUPFAM" id="SSF47954">
    <property type="entry name" value="Cyclin-like"/>
    <property type="match status" value="1"/>
</dbReference>
<dbReference type="EMBL" id="LT554740">
    <property type="protein sequence ID" value="SAM07350.1"/>
    <property type="molecule type" value="Genomic_DNA"/>
</dbReference>
<dbReference type="Proteomes" id="UP000078561">
    <property type="component" value="Unassembled WGS sequence"/>
</dbReference>
<dbReference type="InterPro" id="IPR006671">
    <property type="entry name" value="Cyclin_N"/>
</dbReference>
<sequence length="434" mass="49054">MGTTKHRKTRRNTSRPAAIDFLTNISLSNAANTKESLPLSSFQYANNANNDILDGPKYHEHPLDHDDGGPFDIADDGQATVPMEQRNHPLQPTSSFLTTTHVDHDTPQTATLPTRKKQDQRRRSSSDSSHEHHKLTREDSERPIASEKIKKKSSIAAGGGKEHGNGGGNSIMSVFRYYTGKIKQSTTNKHKHDSTATVQVGYVQQQLANNDHHKRRAGLSYAHFLSPIGTLLDDSTVQERLDEYAYDPFFLDNDSYNQMGRTSNALTSSNRSGDTRKELNEEFRLAHPEIPTEITLTKIRSIKSHLLEIGKVMDLEVSTLAHAYAYFEKLVIKNIVTKKNRKLIAACCLFLAFKVNEAKGVLCHSLLEAIDDELDEDAEDVHEHEFAVFADLEFNLYIPRREFMPHFDRIFSLLETKSLATYLGDTSFYQVQQH</sequence>
<feature type="compositionally biased region" description="Basic and acidic residues" evidence="2">
    <location>
        <begin position="121"/>
        <end position="148"/>
    </location>
</feature>
<feature type="compositionally biased region" description="Polar residues" evidence="2">
    <location>
        <begin position="88"/>
        <end position="100"/>
    </location>
</feature>
<dbReference type="CDD" id="cd20556">
    <property type="entry name" value="CYCLIN_CABLES"/>
    <property type="match status" value="1"/>
</dbReference>
<evidence type="ECO:0000259" key="3">
    <source>
        <dbReference type="SMART" id="SM00385"/>
    </source>
</evidence>
<dbReference type="PANTHER" id="PTHR22896">
    <property type="entry name" value="CDK5 AND ABL1 ENZYME SUBSTRATE 1"/>
    <property type="match status" value="1"/>
</dbReference>
<evidence type="ECO:0000313" key="5">
    <source>
        <dbReference type="Proteomes" id="UP000078561"/>
    </source>
</evidence>
<feature type="domain" description="Cyclin-like" evidence="3">
    <location>
        <begin position="304"/>
        <end position="390"/>
    </location>
</feature>
<reference evidence="4" key="1">
    <citation type="submission" date="2016-04" db="EMBL/GenBank/DDBJ databases">
        <authorList>
            <person name="Evans L.H."/>
            <person name="Alamgir A."/>
            <person name="Owens N."/>
            <person name="Weber N.D."/>
            <person name="Virtaneva K."/>
            <person name="Barbian K."/>
            <person name="Babar A."/>
            <person name="Rosenke K."/>
        </authorList>
    </citation>
    <scope>NUCLEOTIDE SEQUENCE [LARGE SCALE GENOMIC DNA]</scope>
    <source>
        <strain evidence="4">CBS 101.48</strain>
    </source>
</reference>
<dbReference type="Pfam" id="PF00134">
    <property type="entry name" value="Cyclin_N"/>
    <property type="match status" value="1"/>
</dbReference>
<dbReference type="InterPro" id="IPR012388">
    <property type="entry name" value="CABLES1/2"/>
</dbReference>
<protein>
    <recommendedName>
        <fullName evidence="3">Cyclin-like domain-containing protein</fullName>
    </recommendedName>
</protein>
<feature type="compositionally biased region" description="Basic and acidic residues" evidence="2">
    <location>
        <begin position="54"/>
        <end position="68"/>
    </location>
</feature>
<accession>A0A168RT08</accession>
<feature type="region of interest" description="Disordered" evidence="2">
    <location>
        <begin position="53"/>
        <end position="169"/>
    </location>
</feature>
<evidence type="ECO:0000313" key="4">
    <source>
        <dbReference type="EMBL" id="SAM07350.1"/>
    </source>
</evidence>
<name>A0A168RT08_ABSGL</name>
<keyword evidence="1" id="KW-0195">Cyclin</keyword>
<dbReference type="Gene3D" id="1.10.472.10">
    <property type="entry name" value="Cyclin-like"/>
    <property type="match status" value="1"/>
</dbReference>
<dbReference type="InterPro" id="IPR036915">
    <property type="entry name" value="Cyclin-like_sf"/>
</dbReference>
<proteinExistence type="inferred from homology"/>
<dbReference type="InterPro" id="IPR013763">
    <property type="entry name" value="Cyclin-like_dom"/>
</dbReference>
<dbReference type="PANTHER" id="PTHR22896:SF0">
    <property type="entry name" value="CYCLIN N-TERMINAL DOMAIN-CONTAINING PROTEIN"/>
    <property type="match status" value="1"/>
</dbReference>
<dbReference type="OrthoDB" id="5353095at2759"/>
<dbReference type="SMART" id="SM00385">
    <property type="entry name" value="CYCLIN"/>
    <property type="match status" value="1"/>
</dbReference>
<dbReference type="AlphaFoldDB" id="A0A168RT08"/>
<dbReference type="STRING" id="4829.A0A168RT08"/>
<organism evidence="4">
    <name type="scientific">Absidia glauca</name>
    <name type="common">Pin mould</name>
    <dbReference type="NCBI Taxonomy" id="4829"/>
    <lineage>
        <taxon>Eukaryota</taxon>
        <taxon>Fungi</taxon>
        <taxon>Fungi incertae sedis</taxon>
        <taxon>Mucoromycota</taxon>
        <taxon>Mucoromycotina</taxon>
        <taxon>Mucoromycetes</taxon>
        <taxon>Mucorales</taxon>
        <taxon>Cunninghamellaceae</taxon>
        <taxon>Absidia</taxon>
    </lineage>
</organism>
<dbReference type="GO" id="GO:0051726">
    <property type="term" value="P:regulation of cell cycle"/>
    <property type="evidence" value="ECO:0007669"/>
    <property type="project" value="InterPro"/>
</dbReference>
<evidence type="ECO:0000256" key="1">
    <source>
        <dbReference type="RuleBase" id="RU000383"/>
    </source>
</evidence>
<dbReference type="InParanoid" id="A0A168RT08"/>
<gene>
    <name evidence="4" type="primary">ABSGL_12991.1 scaffold 13554</name>
</gene>
<comment type="similarity">
    <text evidence="1">Belongs to the cyclin family.</text>
</comment>
<dbReference type="OMA" id="DVQHHKL"/>
<keyword evidence="5" id="KW-1185">Reference proteome</keyword>